<name>A0A0J8YFI9_9ENTR</name>
<dbReference type="SMART" id="SM00849">
    <property type="entry name" value="Lactamase_B"/>
    <property type="match status" value="1"/>
</dbReference>
<dbReference type="STRING" id="1121863.GCA_000621185_00609"/>
<dbReference type="InterPro" id="IPR051013">
    <property type="entry name" value="MBL_superfamily_lactonases"/>
</dbReference>
<dbReference type="Gene3D" id="3.60.15.10">
    <property type="entry name" value="Ribonuclease Z/Hydroxyacylglutathione hydrolase-like"/>
    <property type="match status" value="1"/>
</dbReference>
<evidence type="ECO:0000259" key="5">
    <source>
        <dbReference type="SMART" id="SM00849"/>
    </source>
</evidence>
<accession>A0A0J8YFI9</accession>
<dbReference type="Pfam" id="PF00753">
    <property type="entry name" value="Lactamase_B"/>
    <property type="match status" value="1"/>
</dbReference>
<evidence type="ECO:0000256" key="3">
    <source>
        <dbReference type="ARBA" id="ARBA00022801"/>
    </source>
</evidence>
<feature type="domain" description="Metallo-beta-lactamase" evidence="5">
    <location>
        <begin position="31"/>
        <end position="263"/>
    </location>
</feature>
<dbReference type="AlphaFoldDB" id="A0A0J8YFI9"/>
<dbReference type="PANTHER" id="PTHR42978">
    <property type="entry name" value="QUORUM-QUENCHING LACTONASE YTNP-RELATED-RELATED"/>
    <property type="match status" value="1"/>
</dbReference>
<dbReference type="PANTHER" id="PTHR42978:SF3">
    <property type="entry name" value="BLR3078 PROTEIN"/>
    <property type="match status" value="1"/>
</dbReference>
<evidence type="ECO:0000256" key="2">
    <source>
        <dbReference type="ARBA" id="ARBA00022723"/>
    </source>
</evidence>
<sequence length="279" mass="31400">MRIHHLNCGCMCPLGGKLYDGFSKGAHAHLICHCLLVETDQHGLVLVDTGFGLEDMAEPSHRLPWFFRAMNNIQYRKELTAAYQLAALGFTPGDVRHIVLTHLDFDHAGGLSDFPNAQVHLMQTEIDTASDRRGWLARERYRPGQWGAISGWHGYQPRGEAWFGFESVRELKGLPPEILLIPLRGHTQGHAGVAIDTPGGWLLHGGDAWFFREEMAPTYHCTPGLRFYQTMMQEDKDARLNNQRRLRALATDANAGVTLFCSHDAKEFERLKAGETRLA</sequence>
<comment type="caution">
    <text evidence="6">The sequence shown here is derived from an EMBL/GenBank/DDBJ whole genome shotgun (WGS) entry which is preliminary data.</text>
</comment>
<dbReference type="PATRIC" id="fig|1656095.3.peg.242"/>
<keyword evidence="3" id="KW-0378">Hydrolase</keyword>
<gene>
    <name evidence="6" type="ORF">ACH50_02325</name>
</gene>
<keyword evidence="2" id="KW-0479">Metal-binding</keyword>
<dbReference type="GO" id="GO:0016787">
    <property type="term" value="F:hydrolase activity"/>
    <property type="evidence" value="ECO:0007669"/>
    <property type="project" value="UniProtKB-KW"/>
</dbReference>
<keyword evidence="7" id="KW-1185">Reference proteome</keyword>
<dbReference type="Proteomes" id="UP000037315">
    <property type="component" value="Unassembled WGS sequence"/>
</dbReference>
<dbReference type="OrthoDB" id="5443440at2"/>
<dbReference type="CDD" id="cd07742">
    <property type="entry name" value="metallo-hydrolase-like_MBL-fold"/>
    <property type="match status" value="1"/>
</dbReference>
<protein>
    <submittedName>
        <fullName evidence="6">Beta-lactamase</fullName>
    </submittedName>
</protein>
<keyword evidence="4" id="KW-0862">Zinc</keyword>
<dbReference type="GO" id="GO:0046872">
    <property type="term" value="F:metal ion binding"/>
    <property type="evidence" value="ECO:0007669"/>
    <property type="project" value="UniProtKB-KW"/>
</dbReference>
<dbReference type="InterPro" id="IPR036866">
    <property type="entry name" value="RibonucZ/Hydroxyglut_hydro"/>
</dbReference>
<evidence type="ECO:0000313" key="7">
    <source>
        <dbReference type="Proteomes" id="UP000037315"/>
    </source>
</evidence>
<organism evidence="6 7">
    <name type="scientific">Franconibacter pulveris</name>
    <dbReference type="NCBI Taxonomy" id="435910"/>
    <lineage>
        <taxon>Bacteria</taxon>
        <taxon>Pseudomonadati</taxon>
        <taxon>Pseudomonadota</taxon>
        <taxon>Gammaproteobacteria</taxon>
        <taxon>Enterobacterales</taxon>
        <taxon>Enterobacteriaceae</taxon>
        <taxon>Franconibacter</taxon>
    </lineage>
</organism>
<dbReference type="EMBL" id="LFEJ01000003">
    <property type="protein sequence ID" value="KMV36264.1"/>
    <property type="molecule type" value="Genomic_DNA"/>
</dbReference>
<evidence type="ECO:0000256" key="1">
    <source>
        <dbReference type="ARBA" id="ARBA00007749"/>
    </source>
</evidence>
<comment type="similarity">
    <text evidence="1">Belongs to the metallo-beta-lactamase superfamily.</text>
</comment>
<proteinExistence type="inferred from homology"/>
<evidence type="ECO:0000313" key="6">
    <source>
        <dbReference type="EMBL" id="KMV36264.1"/>
    </source>
</evidence>
<evidence type="ECO:0000256" key="4">
    <source>
        <dbReference type="ARBA" id="ARBA00022833"/>
    </source>
</evidence>
<reference evidence="6 7" key="1">
    <citation type="submission" date="2015-06" db="EMBL/GenBank/DDBJ databases">
        <title>Genome sequencing of Cronobacter sp. strain DJ34 isolated from petroleum contaminated sludge of Duliajan Oil Fields, Assam, India.</title>
        <authorList>
            <person name="Pal S."/>
            <person name="Banerjee T.D."/>
            <person name="Roy A."/>
            <person name="Sar P."/>
            <person name="Kazy S.K."/>
        </authorList>
    </citation>
    <scope>NUCLEOTIDE SEQUENCE [LARGE SCALE GENOMIC DNA]</scope>
    <source>
        <strain evidence="6 7">DJ34</strain>
    </source>
</reference>
<dbReference type="RefSeq" id="WP_024557434.1">
    <property type="nucleotide sequence ID" value="NZ_LFEJ01000003.1"/>
</dbReference>
<dbReference type="InterPro" id="IPR001279">
    <property type="entry name" value="Metallo-B-lactamas"/>
</dbReference>
<dbReference type="SUPFAM" id="SSF56281">
    <property type="entry name" value="Metallo-hydrolase/oxidoreductase"/>
    <property type="match status" value="1"/>
</dbReference>